<dbReference type="RefSeq" id="XP_070312599.1">
    <property type="nucleotide sequence ID" value="XM_070456498.1"/>
</dbReference>
<dbReference type="InterPro" id="IPR042201">
    <property type="entry name" value="FH2_Formin_sf"/>
</dbReference>
<proteinExistence type="predicted"/>
<dbReference type="PROSITE" id="PS51231">
    <property type="entry name" value="DAD"/>
    <property type="match status" value="1"/>
</dbReference>
<dbReference type="RefSeq" id="XP_070312600.1">
    <property type="nucleotide sequence ID" value="XM_070456499.1"/>
</dbReference>
<dbReference type="Proteomes" id="UP001652640">
    <property type="component" value="Chromosome 27"/>
</dbReference>
<dbReference type="SMART" id="SM01140">
    <property type="entry name" value="Drf_GBD"/>
    <property type="match status" value="1"/>
</dbReference>
<evidence type="ECO:0000256" key="2">
    <source>
        <dbReference type="SAM" id="MobiDB-lite"/>
    </source>
</evidence>
<dbReference type="Gene3D" id="1.10.238.150">
    <property type="entry name" value="Formin, FH3 diaphanous domain"/>
    <property type="match status" value="1"/>
</dbReference>
<dbReference type="Pfam" id="PF02181">
    <property type="entry name" value="FH2"/>
    <property type="match status" value="1"/>
</dbReference>
<feature type="compositionally biased region" description="Low complexity" evidence="2">
    <location>
        <begin position="528"/>
        <end position="539"/>
    </location>
</feature>
<dbReference type="SMART" id="SM00498">
    <property type="entry name" value="FH2"/>
    <property type="match status" value="1"/>
</dbReference>
<dbReference type="InterPro" id="IPR014768">
    <property type="entry name" value="GBD/FH3_dom"/>
</dbReference>
<dbReference type="InterPro" id="IPR016024">
    <property type="entry name" value="ARM-type_fold"/>
</dbReference>
<dbReference type="PANTHER" id="PTHR45725">
    <property type="entry name" value="FORMIN HOMOLOGY 2 FAMILY MEMBER"/>
    <property type="match status" value="1"/>
</dbReference>
<reference evidence="7 8" key="2">
    <citation type="submission" date="2025-05" db="UniProtKB">
        <authorList>
            <consortium name="RefSeq"/>
        </authorList>
    </citation>
    <scope>IDENTIFICATION</scope>
    <source>
        <tissue evidence="7 8">Tongue muscle</tissue>
    </source>
</reference>
<feature type="coiled-coil region" evidence="1">
    <location>
        <begin position="434"/>
        <end position="510"/>
    </location>
</feature>
<dbReference type="PANTHER" id="PTHR45725:SF7">
    <property type="entry name" value="DISHEVELED-ASSOCIATED ACTIVATOR OF MORPHOGENESIS 2"/>
    <property type="match status" value="1"/>
</dbReference>
<feature type="domain" description="DAD" evidence="3">
    <location>
        <begin position="1025"/>
        <end position="1056"/>
    </location>
</feature>
<accession>A0ABM4HAJ4</accession>
<gene>
    <name evidence="7 8" type="primary">DAAM2</name>
</gene>
<name>A0ABM4HAJ4_ODOVR</name>
<evidence type="ECO:0000259" key="5">
    <source>
        <dbReference type="PROSITE" id="PS51444"/>
    </source>
</evidence>
<dbReference type="SMART" id="SM01139">
    <property type="entry name" value="Drf_FH3"/>
    <property type="match status" value="1"/>
</dbReference>
<dbReference type="InterPro" id="IPR051425">
    <property type="entry name" value="Formin_Homology"/>
</dbReference>
<dbReference type="PROSITE" id="PS51444">
    <property type="entry name" value="FH2"/>
    <property type="match status" value="1"/>
</dbReference>
<dbReference type="SUPFAM" id="SSF48371">
    <property type="entry name" value="ARM repeat"/>
    <property type="match status" value="1"/>
</dbReference>
<dbReference type="InterPro" id="IPR011989">
    <property type="entry name" value="ARM-like"/>
</dbReference>
<evidence type="ECO:0000256" key="1">
    <source>
        <dbReference type="SAM" id="Coils"/>
    </source>
</evidence>
<dbReference type="InterPro" id="IPR015425">
    <property type="entry name" value="FH2_Formin"/>
</dbReference>
<feature type="domain" description="FH2" evidence="5">
    <location>
        <begin position="595"/>
        <end position="1003"/>
    </location>
</feature>
<reference evidence="6" key="1">
    <citation type="journal article" date="2022" name="J. Hered.">
        <title>A De Novo Chromosome-Level Genome Assembly of the White-Tailed Deer, Odocoileus Virginianus.</title>
        <authorList>
            <person name="London E.W."/>
            <person name="Roca A.L."/>
            <person name="Novakofski J.E."/>
            <person name="Mateus-Pinilla N.E."/>
        </authorList>
    </citation>
    <scope>NUCLEOTIDE SEQUENCE [LARGE SCALE GENOMIC DNA]</scope>
</reference>
<feature type="domain" description="GBD/FH3" evidence="4">
    <location>
        <begin position="40"/>
        <end position="416"/>
    </location>
</feature>
<dbReference type="InterPro" id="IPR010473">
    <property type="entry name" value="GTPase-bd"/>
</dbReference>
<dbReference type="Pfam" id="PF06367">
    <property type="entry name" value="Drf_FH3"/>
    <property type="match status" value="1"/>
</dbReference>
<dbReference type="Gene3D" id="1.25.10.10">
    <property type="entry name" value="Leucine-rich Repeat Variant"/>
    <property type="match status" value="1"/>
</dbReference>
<dbReference type="Gene3D" id="1.20.58.2220">
    <property type="entry name" value="Formin, FH2 domain"/>
    <property type="match status" value="1"/>
</dbReference>
<keyword evidence="1" id="KW-0175">Coiled coil</keyword>
<dbReference type="Pfam" id="PF06371">
    <property type="entry name" value="Drf_GBD"/>
    <property type="match status" value="1"/>
</dbReference>
<evidence type="ECO:0000313" key="7">
    <source>
        <dbReference type="RefSeq" id="XP_070312599.1"/>
    </source>
</evidence>
<dbReference type="InterPro" id="IPR010472">
    <property type="entry name" value="FH3_dom"/>
</dbReference>
<feature type="coiled-coil region" evidence="1">
    <location>
        <begin position="974"/>
        <end position="1010"/>
    </location>
</feature>
<evidence type="ECO:0000313" key="6">
    <source>
        <dbReference type="Proteomes" id="UP001652640"/>
    </source>
</evidence>
<keyword evidence="6" id="KW-1185">Reference proteome</keyword>
<dbReference type="GeneID" id="110123715"/>
<dbReference type="InterPro" id="IPR014767">
    <property type="entry name" value="DAD_dom"/>
</dbReference>
<protein>
    <submittedName>
        <fullName evidence="7 8">Disheveled-associated activator of morphogenesis 2 isoform X1</fullName>
    </submittedName>
</protein>
<evidence type="ECO:0000313" key="8">
    <source>
        <dbReference type="RefSeq" id="XP_070312600.1"/>
    </source>
</evidence>
<evidence type="ECO:0000259" key="4">
    <source>
        <dbReference type="PROSITE" id="PS51232"/>
    </source>
</evidence>
<feature type="coiled-coil region" evidence="1">
    <location>
        <begin position="697"/>
        <end position="724"/>
    </location>
</feature>
<evidence type="ECO:0000259" key="3">
    <source>
        <dbReference type="PROSITE" id="PS51231"/>
    </source>
</evidence>
<dbReference type="SUPFAM" id="SSF101447">
    <property type="entry name" value="Formin homology 2 domain (FH2 domain)"/>
    <property type="match status" value="1"/>
</dbReference>
<dbReference type="PROSITE" id="PS51232">
    <property type="entry name" value="GBD_FH3"/>
    <property type="match status" value="1"/>
</dbReference>
<feature type="compositionally biased region" description="Pro residues" evidence="2">
    <location>
        <begin position="540"/>
        <end position="572"/>
    </location>
</feature>
<feature type="region of interest" description="Disordered" evidence="2">
    <location>
        <begin position="515"/>
        <end position="572"/>
    </location>
</feature>
<organism evidence="6 8">
    <name type="scientific">Odocoileus virginianus</name>
    <name type="common">White-tailed deer</name>
    <dbReference type="NCBI Taxonomy" id="9874"/>
    <lineage>
        <taxon>Eukaryota</taxon>
        <taxon>Metazoa</taxon>
        <taxon>Chordata</taxon>
        <taxon>Craniata</taxon>
        <taxon>Vertebrata</taxon>
        <taxon>Euteleostomi</taxon>
        <taxon>Mammalia</taxon>
        <taxon>Eutheria</taxon>
        <taxon>Laurasiatheria</taxon>
        <taxon>Artiodactyla</taxon>
        <taxon>Ruminantia</taxon>
        <taxon>Pecora</taxon>
        <taxon>Cervidae</taxon>
        <taxon>Odocoileinae</taxon>
        <taxon>Odocoileus</taxon>
    </lineage>
</organism>
<sequence length="1076" mass="124201">MAPRKRSRHGLGFLCCFGGSDLPEINLRDNHPLQYMEFSSPIPNPEELNIRFAELVDELDLTDKNREAVFALPPEKKWQIYCSKKKEQEDPNKLATSWPDYYIDRINSMAAMQSLYAFDEEETEMRNQVVEDLKTALRTQPMRFVTRFIELEGLTCLLNFLRSMDHATCESRIHTSLIGCIKALMNNSQGRAHVLAQPEAISTIAQSLRTENSKTKVAVLEILGAVCLVPGGHKKVLQAMLHYQVYAAERTRFQTLLNELDRSLGRYRDEVNLKTAIMSFINAVLNAGAGEDNLEFRLHLRYEFLMLGIQPVIDKLRQHENAILDKHLDFFEMVRNEDDLELARRFDMVHIDTKSASQMFELIHKKLKHTEAYPCLLSVLHHCLQMPYKRNGGYFQQWQLLDRILQQIVLQDERGVDPDLAPLENFNVKNIVNMLINENEVKQWRDQAEKFRKEHAELVSRLERKERECETKTLEKEEMMRTLNKMKDKLARESQELRQARGQVAELVAQLSEISTGPVSSPPPPGGPLTLSSSLTTNDLPPPPPPLPFACCPPPPPPPLPPGGPPTPPGAPPCFSMGMPLPPDPFPSSDVPLRKKCVPQPSHPLKSFNWVKLNEERVPGTIWNEIDDMQVFRILDLEDFEKMFSAYQRHQELITNPSQQKELGSTEDIYLASRKVKELSVIDGRRAQNCIILLSKLKLSNEEIRQAVLRMDEQEDLAKDMLEQLLKFIPEKSDVDLLEEHKHEIERMARADRFLYEMSRIDHYQQRLQALFFKKKFQERLAEAKPKVEAILLASRELIRSKRLARMLEVVLAIGNFMNKGQRGGAYGFRVASLNKIADTKSSIDRNISLLHYLIMILEKHFPDILNMPSELQHLPEAAKVNLAELEKEVGNLRRGLRAVEVELEYQKRQVRDPNDKFVPVMSDFITVSSFSFSELEDQLNEARAKFSKALTHFGEQDSKMQPDEFFGIFDTFLQAFSEARQDLEAMRRRKEEEERRARMEAMLKEQRERERWQRQRKVHAGSALEEGGEFDDLVSALRSGEVFDKDLCKLKRSRKRSGSQALEATRERAINRLNY</sequence>